<dbReference type="EMBL" id="LZRT01000141">
    <property type="protein sequence ID" value="OUM84179.1"/>
    <property type="molecule type" value="Genomic_DNA"/>
</dbReference>
<sequence length="140" mass="16399">MSKIYTLSEVSRLMGASEPLILYWISLGRFPGVTLEEPVFRPDTKCVSPYGETLTIAEIEELYHQEQKRLGRDKPITLEEEIQILKDEIRYFEEKYGGPFEKTLGAKRELSSDEERDAVEWESLLRSLERRIKCKEHSDE</sequence>
<dbReference type="Proteomes" id="UP000196475">
    <property type="component" value="Unassembled WGS sequence"/>
</dbReference>
<accession>A0A1Y3PIP2</accession>
<evidence type="ECO:0000313" key="2">
    <source>
        <dbReference type="Proteomes" id="UP000196475"/>
    </source>
</evidence>
<gene>
    <name evidence="1" type="ORF">BAA01_03540</name>
</gene>
<proteinExistence type="predicted"/>
<name>A0A1Y3PIP2_9BACI</name>
<protein>
    <submittedName>
        <fullName evidence="1">Uncharacterized protein</fullName>
    </submittedName>
</protein>
<reference evidence="2" key="1">
    <citation type="submission" date="2016-06" db="EMBL/GenBank/DDBJ databases">
        <authorList>
            <person name="Nascimento L."/>
            <person name="Pereira R.V."/>
            <person name="Martins L.F."/>
            <person name="Quaggio R.B."/>
            <person name="Silva A.M."/>
            <person name="Setubal J.C."/>
        </authorList>
    </citation>
    <scope>NUCLEOTIDE SEQUENCE [LARGE SCALE GENOMIC DNA]</scope>
</reference>
<evidence type="ECO:0000313" key="1">
    <source>
        <dbReference type="EMBL" id="OUM84179.1"/>
    </source>
</evidence>
<dbReference type="AlphaFoldDB" id="A0A1Y3PIP2"/>
<organism evidence="1 2">
    <name type="scientific">Bacillus thermozeamaize</name>
    <dbReference type="NCBI Taxonomy" id="230954"/>
    <lineage>
        <taxon>Bacteria</taxon>
        <taxon>Bacillati</taxon>
        <taxon>Bacillota</taxon>
        <taxon>Bacilli</taxon>
        <taxon>Bacillales</taxon>
        <taxon>Bacillaceae</taxon>
        <taxon>Bacillus</taxon>
    </lineage>
</organism>
<comment type="caution">
    <text evidence="1">The sequence shown here is derived from an EMBL/GenBank/DDBJ whole genome shotgun (WGS) entry which is preliminary data.</text>
</comment>